<protein>
    <submittedName>
        <fullName evidence="2">Uncharacterized protein</fullName>
    </submittedName>
</protein>
<sequence>MLARLQDGCPGWSSRIKNEHQERDGAASTGGRWRLCTVKARSVEMFFLAVFRWSACIRPILSLRCVVDIRHIHCAHCTGQSLGMVTQTKSHIQRTDVQQVVVGGAPRSWSSCILRTEYQNATEYLT</sequence>
<gene>
    <name evidence="2" type="ORF">Tcan_00258</name>
</gene>
<feature type="region of interest" description="Disordered" evidence="1">
    <location>
        <begin position="1"/>
        <end position="27"/>
    </location>
</feature>
<accession>A0A0B2UY31</accession>
<dbReference type="EMBL" id="JPKZ01002916">
    <property type="protein sequence ID" value="KHN74383.1"/>
    <property type="molecule type" value="Genomic_DNA"/>
</dbReference>
<name>A0A0B2UY31_TOXCA</name>
<keyword evidence="3" id="KW-1185">Reference proteome</keyword>
<organism evidence="2 3">
    <name type="scientific">Toxocara canis</name>
    <name type="common">Canine roundworm</name>
    <dbReference type="NCBI Taxonomy" id="6265"/>
    <lineage>
        <taxon>Eukaryota</taxon>
        <taxon>Metazoa</taxon>
        <taxon>Ecdysozoa</taxon>
        <taxon>Nematoda</taxon>
        <taxon>Chromadorea</taxon>
        <taxon>Rhabditida</taxon>
        <taxon>Spirurina</taxon>
        <taxon>Ascaridomorpha</taxon>
        <taxon>Ascaridoidea</taxon>
        <taxon>Toxocaridae</taxon>
        <taxon>Toxocara</taxon>
    </lineage>
</organism>
<reference evidence="2 3" key="1">
    <citation type="submission" date="2014-11" db="EMBL/GenBank/DDBJ databases">
        <title>Genetic blueprint of the zoonotic pathogen Toxocara canis.</title>
        <authorList>
            <person name="Zhu X.-Q."/>
            <person name="Korhonen P.K."/>
            <person name="Cai H."/>
            <person name="Young N.D."/>
            <person name="Nejsum P."/>
            <person name="von Samson-Himmelstjerna G."/>
            <person name="Boag P.R."/>
            <person name="Tan P."/>
            <person name="Li Q."/>
            <person name="Min J."/>
            <person name="Yang Y."/>
            <person name="Wang X."/>
            <person name="Fang X."/>
            <person name="Hall R.S."/>
            <person name="Hofmann A."/>
            <person name="Sternberg P.W."/>
            <person name="Jex A.R."/>
            <person name="Gasser R.B."/>
        </authorList>
    </citation>
    <scope>NUCLEOTIDE SEQUENCE [LARGE SCALE GENOMIC DNA]</scope>
    <source>
        <strain evidence="2">PN_DK_2014</strain>
    </source>
</reference>
<dbReference type="AlphaFoldDB" id="A0A0B2UY31"/>
<evidence type="ECO:0000256" key="1">
    <source>
        <dbReference type="SAM" id="MobiDB-lite"/>
    </source>
</evidence>
<evidence type="ECO:0000313" key="2">
    <source>
        <dbReference type="EMBL" id="KHN74383.1"/>
    </source>
</evidence>
<proteinExistence type="predicted"/>
<evidence type="ECO:0000313" key="3">
    <source>
        <dbReference type="Proteomes" id="UP000031036"/>
    </source>
</evidence>
<comment type="caution">
    <text evidence="2">The sequence shown here is derived from an EMBL/GenBank/DDBJ whole genome shotgun (WGS) entry which is preliminary data.</text>
</comment>
<dbReference type="Proteomes" id="UP000031036">
    <property type="component" value="Unassembled WGS sequence"/>
</dbReference>
<feature type="compositionally biased region" description="Basic and acidic residues" evidence="1">
    <location>
        <begin position="16"/>
        <end position="25"/>
    </location>
</feature>